<proteinExistence type="predicted"/>
<organism evidence="1">
    <name type="scientific">candidate division WOR-3 bacterium</name>
    <dbReference type="NCBI Taxonomy" id="2052148"/>
    <lineage>
        <taxon>Bacteria</taxon>
        <taxon>Bacteria division WOR-3</taxon>
    </lineage>
</organism>
<accession>A0A7V3RH85</accession>
<dbReference type="AlphaFoldDB" id="A0A7V3RH85"/>
<evidence type="ECO:0000313" key="1">
    <source>
        <dbReference type="EMBL" id="HGE78016.1"/>
    </source>
</evidence>
<protein>
    <recommendedName>
        <fullName evidence="2">Outer membrane protein beta-barrel domain-containing protein</fullName>
    </recommendedName>
</protein>
<evidence type="ECO:0008006" key="2">
    <source>
        <dbReference type="Google" id="ProtNLM"/>
    </source>
</evidence>
<sequence length="63" mass="6938">MAGFWFEKDVHTTFKAGAGAEVGFGNISGYLEYNLNFISPEEGDSYMPMNLMAGIRVPLKFGL</sequence>
<gene>
    <name evidence="1" type="ORF">ENX68_03325</name>
</gene>
<name>A0A7V3RH85_UNCW3</name>
<reference evidence="1" key="1">
    <citation type="journal article" date="2020" name="mSystems">
        <title>Genome- and Community-Level Interaction Insights into Carbon Utilization and Element Cycling Functions of Hydrothermarchaeota in Hydrothermal Sediment.</title>
        <authorList>
            <person name="Zhou Z."/>
            <person name="Liu Y."/>
            <person name="Xu W."/>
            <person name="Pan J."/>
            <person name="Luo Z.H."/>
            <person name="Li M."/>
        </authorList>
    </citation>
    <scope>NUCLEOTIDE SEQUENCE [LARGE SCALE GENOMIC DNA]</scope>
    <source>
        <strain evidence="1">SpSt-961</strain>
    </source>
</reference>
<comment type="caution">
    <text evidence="1">The sequence shown here is derived from an EMBL/GenBank/DDBJ whole genome shotgun (WGS) entry which is preliminary data.</text>
</comment>
<dbReference type="EMBL" id="DTOZ01000082">
    <property type="protein sequence ID" value="HGE78016.1"/>
    <property type="molecule type" value="Genomic_DNA"/>
</dbReference>